<evidence type="ECO:0000313" key="3">
    <source>
        <dbReference type="Proteomes" id="UP000277256"/>
    </source>
</evidence>
<evidence type="ECO:0000256" key="1">
    <source>
        <dbReference type="SAM" id="MobiDB-lite"/>
    </source>
</evidence>
<dbReference type="EMBL" id="RSEB01000004">
    <property type="protein sequence ID" value="RRR98612.1"/>
    <property type="molecule type" value="Genomic_DNA"/>
</dbReference>
<comment type="caution">
    <text evidence="2">The sequence shown here is derived from an EMBL/GenBank/DDBJ whole genome shotgun (WGS) entry which is preliminary data.</text>
</comment>
<gene>
    <name evidence="2" type="ORF">EIW28_17255</name>
</gene>
<feature type="compositionally biased region" description="Polar residues" evidence="1">
    <location>
        <begin position="10"/>
        <end position="19"/>
    </location>
</feature>
<dbReference type="OrthoDB" id="5189481at2"/>
<protein>
    <submittedName>
        <fullName evidence="2">DUF5136 domain-containing protein</fullName>
    </submittedName>
</protein>
<sequence>MIQMNHDHTPNASRNTETPRLSFMRPVSGLPAARTYRARPSGRWSRPRPRTPTPSDRTAGSAYYPGRCRPGVTLCGSCVHTVVCDDGDRIVINAWNGWPGMNGPETPLPKGYPDPEKVGWLRTGDAEYLGLHIRMTIKPGDRIVELWELDGDRPVGWVGNVFRVDSEPPGLYLNHKFEKVLKTRPQRDGLAHIAVKFWKS</sequence>
<organism evidence="2 3">
    <name type="scientific">Glycomyces terrestris</name>
    <dbReference type="NCBI Taxonomy" id="2493553"/>
    <lineage>
        <taxon>Bacteria</taxon>
        <taxon>Bacillati</taxon>
        <taxon>Actinomycetota</taxon>
        <taxon>Actinomycetes</taxon>
        <taxon>Glycomycetales</taxon>
        <taxon>Glycomycetaceae</taxon>
        <taxon>Glycomyces</taxon>
    </lineage>
</organism>
<name>A0A426UWC3_9ACTN</name>
<dbReference type="Proteomes" id="UP000277256">
    <property type="component" value="Unassembled WGS sequence"/>
</dbReference>
<evidence type="ECO:0000313" key="2">
    <source>
        <dbReference type="EMBL" id="RRR98612.1"/>
    </source>
</evidence>
<reference evidence="2 3" key="1">
    <citation type="submission" date="2018-12" db="EMBL/GenBank/DDBJ databases">
        <title>Glycomyces sp. YIM 121974 draft genome.</title>
        <authorList>
            <person name="Li Q."/>
        </authorList>
    </citation>
    <scope>NUCLEOTIDE SEQUENCE [LARGE SCALE GENOMIC DNA]</scope>
    <source>
        <strain evidence="2 3">YIM 121974</strain>
    </source>
</reference>
<dbReference type="AlphaFoldDB" id="A0A426UWC3"/>
<accession>A0A426UWC3</accession>
<proteinExistence type="predicted"/>
<keyword evidence="3" id="KW-1185">Reference proteome</keyword>
<feature type="region of interest" description="Disordered" evidence="1">
    <location>
        <begin position="1"/>
        <end position="62"/>
    </location>
</feature>